<reference evidence="2" key="1">
    <citation type="submission" date="2021-01" db="EMBL/GenBank/DDBJ databases">
        <authorList>
            <person name="Corre E."/>
            <person name="Pelletier E."/>
            <person name="Niang G."/>
            <person name="Scheremetjew M."/>
            <person name="Finn R."/>
            <person name="Kale V."/>
            <person name="Holt S."/>
            <person name="Cochrane G."/>
            <person name="Meng A."/>
            <person name="Brown T."/>
            <person name="Cohen L."/>
        </authorList>
    </citation>
    <scope>NUCLEOTIDE SEQUENCE</scope>
    <source>
        <strain evidence="2">CCAP 1951/1</strain>
    </source>
</reference>
<dbReference type="EMBL" id="HBGF01000951">
    <property type="protein sequence ID" value="CAD9088870.1"/>
    <property type="molecule type" value="Transcribed_RNA"/>
</dbReference>
<dbReference type="AlphaFoldDB" id="A0A7S1PKV9"/>
<protein>
    <submittedName>
        <fullName evidence="2">Uncharacterized protein</fullName>
    </submittedName>
</protein>
<feature type="compositionally biased region" description="Basic and acidic residues" evidence="1">
    <location>
        <begin position="154"/>
        <end position="168"/>
    </location>
</feature>
<name>A0A7S1PKV9_NEODS</name>
<organism evidence="2">
    <name type="scientific">Neobodo designis</name>
    <name type="common">Flagellated protozoan</name>
    <name type="synonym">Bodo designis</name>
    <dbReference type="NCBI Taxonomy" id="312471"/>
    <lineage>
        <taxon>Eukaryota</taxon>
        <taxon>Discoba</taxon>
        <taxon>Euglenozoa</taxon>
        <taxon>Kinetoplastea</taxon>
        <taxon>Metakinetoplastina</taxon>
        <taxon>Neobodonida</taxon>
        <taxon>Neobodo</taxon>
    </lineage>
</organism>
<feature type="region of interest" description="Disordered" evidence="1">
    <location>
        <begin position="152"/>
        <end position="216"/>
    </location>
</feature>
<accession>A0A7S1PKV9</accession>
<evidence type="ECO:0000256" key="1">
    <source>
        <dbReference type="SAM" id="MobiDB-lite"/>
    </source>
</evidence>
<evidence type="ECO:0000313" key="2">
    <source>
        <dbReference type="EMBL" id="CAD9088870.1"/>
    </source>
</evidence>
<proteinExistence type="predicted"/>
<sequence length="328" mass="36504">MLHNVPLKAKDEKAGSSKWHNLKEQFRFLFRPADVPVIEDWYNLVAPQRHRETFRAIMKAIRSAPEAEPIPADGSVALEQHRAAHMMQLYGKVFSEQGQARARSWLLTGTAAEVDRFRDVFTAISKSLAVQTTTKEAFVQRPVADPIAKTNNRRKIDWNSDKAAEQMRNHHNPMAGERLPTIPPAGKSGGNSQRGSRGGSRGMDSAPKAADEPAFEERCDDTFRKLHDKQRQSTLEGVYTVTEDGATVYQPKPRVPLDKTRERIVSTIGNQPSSWKSTTREHIRNHGQVAREIVVADKHPAIARVTASLGLCVPTLKPKTLAPGASRS</sequence>
<gene>
    <name evidence="2" type="ORF">NDES1114_LOCUS674</name>
</gene>